<evidence type="ECO:0000256" key="7">
    <source>
        <dbReference type="ARBA" id="ARBA00022989"/>
    </source>
</evidence>
<feature type="transmembrane region" description="Helical" evidence="9">
    <location>
        <begin position="29"/>
        <end position="52"/>
    </location>
</feature>
<feature type="transmembrane region" description="Helical" evidence="9">
    <location>
        <begin position="199"/>
        <end position="222"/>
    </location>
</feature>
<evidence type="ECO:0000256" key="3">
    <source>
        <dbReference type="ARBA" id="ARBA00022475"/>
    </source>
</evidence>
<feature type="transmembrane region" description="Helical" evidence="9">
    <location>
        <begin position="125"/>
        <end position="145"/>
    </location>
</feature>
<organism evidence="12 13">
    <name type="scientific">Desulfobotulus alkaliphilus</name>
    <dbReference type="NCBI Taxonomy" id="622671"/>
    <lineage>
        <taxon>Bacteria</taxon>
        <taxon>Pseudomonadati</taxon>
        <taxon>Thermodesulfobacteriota</taxon>
        <taxon>Desulfobacteria</taxon>
        <taxon>Desulfobacterales</taxon>
        <taxon>Desulfobacteraceae</taxon>
        <taxon>Desulfobotulus</taxon>
    </lineage>
</organism>
<gene>
    <name evidence="12" type="ORF">LZ24_00014</name>
</gene>
<dbReference type="Proteomes" id="UP000318307">
    <property type="component" value="Unassembled WGS sequence"/>
</dbReference>
<dbReference type="PANTHER" id="PTHR43394">
    <property type="entry name" value="ATP-DEPENDENT PERMEASE MDL1, MITOCHONDRIAL"/>
    <property type="match status" value="1"/>
</dbReference>
<evidence type="ECO:0000256" key="6">
    <source>
        <dbReference type="ARBA" id="ARBA00022840"/>
    </source>
</evidence>
<dbReference type="InterPro" id="IPR036640">
    <property type="entry name" value="ABC1_TM_sf"/>
</dbReference>
<keyword evidence="7 9" id="KW-1133">Transmembrane helix</keyword>
<dbReference type="OrthoDB" id="9772049at2"/>
<dbReference type="GO" id="GO:0005886">
    <property type="term" value="C:plasma membrane"/>
    <property type="evidence" value="ECO:0007669"/>
    <property type="project" value="UniProtKB-SubCell"/>
</dbReference>
<accession>A0A562S900</accession>
<dbReference type="SUPFAM" id="SSF90123">
    <property type="entry name" value="ABC transporter transmembrane region"/>
    <property type="match status" value="1"/>
</dbReference>
<evidence type="ECO:0000313" key="13">
    <source>
        <dbReference type="Proteomes" id="UP000318307"/>
    </source>
</evidence>
<dbReference type="Gene3D" id="1.20.1560.10">
    <property type="entry name" value="ABC transporter type 1, transmembrane domain"/>
    <property type="match status" value="1"/>
</dbReference>
<evidence type="ECO:0000259" key="11">
    <source>
        <dbReference type="PROSITE" id="PS50929"/>
    </source>
</evidence>
<dbReference type="PANTHER" id="PTHR43394:SF1">
    <property type="entry name" value="ATP-BINDING CASSETTE SUB-FAMILY B MEMBER 10, MITOCHONDRIAL"/>
    <property type="match status" value="1"/>
</dbReference>
<feature type="transmembrane region" description="Helical" evidence="9">
    <location>
        <begin position="228"/>
        <end position="247"/>
    </location>
</feature>
<feature type="domain" description="ABC transmembrane type-1" evidence="11">
    <location>
        <begin position="34"/>
        <end position="371"/>
    </location>
</feature>
<dbReference type="GO" id="GO:0005524">
    <property type="term" value="F:ATP binding"/>
    <property type="evidence" value="ECO:0007669"/>
    <property type="project" value="UniProtKB-KW"/>
</dbReference>
<dbReference type="Pfam" id="PF00664">
    <property type="entry name" value="ABC_membrane"/>
    <property type="match status" value="1"/>
</dbReference>
<dbReference type="Pfam" id="PF00005">
    <property type="entry name" value="ABC_tran"/>
    <property type="match status" value="1"/>
</dbReference>
<feature type="transmembrane region" description="Helical" evidence="9">
    <location>
        <begin position="308"/>
        <end position="330"/>
    </location>
</feature>
<evidence type="ECO:0000259" key="10">
    <source>
        <dbReference type="PROSITE" id="PS50893"/>
    </source>
</evidence>
<dbReference type="PROSITE" id="PS00211">
    <property type="entry name" value="ABC_TRANSPORTER_1"/>
    <property type="match status" value="1"/>
</dbReference>
<dbReference type="EMBL" id="VLLC01000001">
    <property type="protein sequence ID" value="TWI77214.1"/>
    <property type="molecule type" value="Genomic_DNA"/>
</dbReference>
<dbReference type="InterPro" id="IPR017871">
    <property type="entry name" value="ABC_transporter-like_CS"/>
</dbReference>
<dbReference type="GO" id="GO:0015421">
    <property type="term" value="F:ABC-type oligopeptide transporter activity"/>
    <property type="evidence" value="ECO:0007669"/>
    <property type="project" value="TreeGrafter"/>
</dbReference>
<comment type="subcellular location">
    <subcellularLocation>
        <location evidence="1">Cell membrane</location>
        <topology evidence="1">Multi-pass membrane protein</topology>
    </subcellularLocation>
</comment>
<dbReference type="Gene3D" id="3.40.50.300">
    <property type="entry name" value="P-loop containing nucleotide triphosphate hydrolases"/>
    <property type="match status" value="1"/>
</dbReference>
<dbReference type="InterPro" id="IPR011527">
    <property type="entry name" value="ABC1_TM_dom"/>
</dbReference>
<dbReference type="InterPro" id="IPR039421">
    <property type="entry name" value="Type_1_exporter"/>
</dbReference>
<dbReference type="InterPro" id="IPR003593">
    <property type="entry name" value="AAA+_ATPase"/>
</dbReference>
<dbReference type="InterPro" id="IPR027417">
    <property type="entry name" value="P-loop_NTPase"/>
</dbReference>
<keyword evidence="6 12" id="KW-0067">ATP-binding</keyword>
<keyword evidence="8 9" id="KW-0472">Membrane</keyword>
<dbReference type="InterPro" id="IPR003439">
    <property type="entry name" value="ABC_transporter-like_ATP-bd"/>
</dbReference>
<reference evidence="12 13" key="1">
    <citation type="submission" date="2019-07" db="EMBL/GenBank/DDBJ databases">
        <title>Genome sequencing of 100 strains of the haloalkaliphilic chemolithoautotrophic sulfur-oxidizing bacterium Thioalkalivibrio.</title>
        <authorList>
            <person name="Muyzer G."/>
        </authorList>
    </citation>
    <scope>NUCLEOTIDE SEQUENCE [LARGE SCALE GENOMIC DNA]</scope>
    <source>
        <strain evidence="12 13">ASO4-4</strain>
    </source>
</reference>
<dbReference type="FunFam" id="3.40.50.300:FF:000221">
    <property type="entry name" value="Multidrug ABC transporter ATP-binding protein"/>
    <property type="match status" value="1"/>
</dbReference>
<evidence type="ECO:0000256" key="4">
    <source>
        <dbReference type="ARBA" id="ARBA00022692"/>
    </source>
</evidence>
<feature type="transmembrane region" description="Helical" evidence="9">
    <location>
        <begin position="336"/>
        <end position="356"/>
    </location>
</feature>
<sequence>METFKEKALDKKDDMGLFRRLFPFMRPHMAVFSLAVFLVFGLTALDLAIPWLTKQAVDRHILPTPSLAGESLAVDPENPLVAAFIRAYPEAIDREKEGLYVYREALSLADGETAFALRKADRQGVVWLALLMLAVAICHGSIAFAHTLLLELGGQRIIYDIRLAIFAHLRSLSIAYFHETPLGRMVTRVTGDVENLSEMFTSVVTFVFKDFFLVLGIVIMLFVLDVRLALVTLMILPPVILTAVFFAKSSRKAFRQLRVLIAEINSRFSETIGGMTVIRLFGWERETERVFSGVSRSHYDAGMRQVKIFAVFMPAMEVLSSIGLALVLYYGGLRVVSEGISLGVLVAYISYLRMFFRPVRDIAEKYNSLQNAFSSAERLFQILDEPMGAEGKKGGVNPGPVESLTFSKLSFGYEKDVLILKDLDFRVERGQTIAIVGPTGAGKTSMVSLLVRFWDPVAGSILVNGVDLRDLCLHTWRSRLAMVMQDPFLFAGTLRENIQHGADASSDEKLEALLKDAGCELLLSRLPKGLDTVLEEDGRPLSSGERQLVSIARAFAGNPEILILDEATSYVDSLSEGVVQEALSRLMRGRTTFLIAHRLSTARHADRILVLQKGRIVESGTHGELLAMEGLYWRMQHLESVEGGEADGKGHGKRDGKNA</sequence>
<dbReference type="CDD" id="cd18544">
    <property type="entry name" value="ABC_6TM_TmrA_like"/>
    <property type="match status" value="1"/>
</dbReference>
<dbReference type="RefSeq" id="WP_144681053.1">
    <property type="nucleotide sequence ID" value="NZ_VLLC01000001.1"/>
</dbReference>
<keyword evidence="5" id="KW-0547">Nucleotide-binding</keyword>
<evidence type="ECO:0000313" key="12">
    <source>
        <dbReference type="EMBL" id="TWI77214.1"/>
    </source>
</evidence>
<feature type="domain" description="ABC transporter" evidence="10">
    <location>
        <begin position="404"/>
        <end position="638"/>
    </location>
</feature>
<dbReference type="AlphaFoldDB" id="A0A562S900"/>
<evidence type="ECO:0000256" key="9">
    <source>
        <dbReference type="SAM" id="Phobius"/>
    </source>
</evidence>
<keyword evidence="3" id="KW-1003">Cell membrane</keyword>
<dbReference type="PROSITE" id="PS50893">
    <property type="entry name" value="ABC_TRANSPORTER_2"/>
    <property type="match status" value="1"/>
</dbReference>
<keyword evidence="2" id="KW-0813">Transport</keyword>
<comment type="caution">
    <text evidence="12">The sequence shown here is derived from an EMBL/GenBank/DDBJ whole genome shotgun (WGS) entry which is preliminary data.</text>
</comment>
<dbReference type="GO" id="GO:0016887">
    <property type="term" value="F:ATP hydrolysis activity"/>
    <property type="evidence" value="ECO:0007669"/>
    <property type="project" value="InterPro"/>
</dbReference>
<protein>
    <submittedName>
        <fullName evidence="12">ATP-binding cassette subfamily B protein</fullName>
    </submittedName>
</protein>
<proteinExistence type="predicted"/>
<evidence type="ECO:0000256" key="1">
    <source>
        <dbReference type="ARBA" id="ARBA00004651"/>
    </source>
</evidence>
<dbReference type="SMART" id="SM00382">
    <property type="entry name" value="AAA"/>
    <property type="match status" value="1"/>
</dbReference>
<dbReference type="SUPFAM" id="SSF52540">
    <property type="entry name" value="P-loop containing nucleoside triphosphate hydrolases"/>
    <property type="match status" value="1"/>
</dbReference>
<keyword evidence="4 9" id="KW-0812">Transmembrane</keyword>
<keyword evidence="13" id="KW-1185">Reference proteome</keyword>
<evidence type="ECO:0000256" key="5">
    <source>
        <dbReference type="ARBA" id="ARBA00022741"/>
    </source>
</evidence>
<name>A0A562S900_9BACT</name>
<evidence type="ECO:0000256" key="8">
    <source>
        <dbReference type="ARBA" id="ARBA00023136"/>
    </source>
</evidence>
<evidence type="ECO:0000256" key="2">
    <source>
        <dbReference type="ARBA" id="ARBA00022448"/>
    </source>
</evidence>
<dbReference type="PROSITE" id="PS50929">
    <property type="entry name" value="ABC_TM1F"/>
    <property type="match status" value="1"/>
</dbReference>